<organism evidence="1 2">
    <name type="scientific">Trichonephila inaurata madagascariensis</name>
    <dbReference type="NCBI Taxonomy" id="2747483"/>
    <lineage>
        <taxon>Eukaryota</taxon>
        <taxon>Metazoa</taxon>
        <taxon>Ecdysozoa</taxon>
        <taxon>Arthropoda</taxon>
        <taxon>Chelicerata</taxon>
        <taxon>Arachnida</taxon>
        <taxon>Araneae</taxon>
        <taxon>Araneomorphae</taxon>
        <taxon>Entelegynae</taxon>
        <taxon>Araneoidea</taxon>
        <taxon>Nephilidae</taxon>
        <taxon>Trichonephila</taxon>
        <taxon>Trichonephila inaurata</taxon>
    </lineage>
</organism>
<comment type="caution">
    <text evidence="1">The sequence shown here is derived from an EMBL/GenBank/DDBJ whole genome shotgun (WGS) entry which is preliminary data.</text>
</comment>
<dbReference type="AlphaFoldDB" id="A0A8X7CCF8"/>
<sequence>MSLWYSSSFSPSSLQLQPCRWCIPTTGTQLPMDMTHSEHGCHTHRNERLWTDKIIFDKVFAFQLLHLSN</sequence>
<dbReference type="EMBL" id="BMAV01013735">
    <property type="protein sequence ID" value="GFY61626.1"/>
    <property type="molecule type" value="Genomic_DNA"/>
</dbReference>
<evidence type="ECO:0000313" key="2">
    <source>
        <dbReference type="Proteomes" id="UP000886998"/>
    </source>
</evidence>
<reference evidence="1" key="1">
    <citation type="submission" date="2020-08" db="EMBL/GenBank/DDBJ databases">
        <title>Multicomponent nature underlies the extraordinary mechanical properties of spider dragline silk.</title>
        <authorList>
            <person name="Kono N."/>
            <person name="Nakamura H."/>
            <person name="Mori M."/>
            <person name="Yoshida Y."/>
            <person name="Ohtoshi R."/>
            <person name="Malay A.D."/>
            <person name="Moran D.A.P."/>
            <person name="Tomita M."/>
            <person name="Numata K."/>
            <person name="Arakawa K."/>
        </authorList>
    </citation>
    <scope>NUCLEOTIDE SEQUENCE</scope>
</reference>
<gene>
    <name evidence="1" type="ORF">TNIN_485651</name>
</gene>
<dbReference type="OrthoDB" id="10471057at2759"/>
<evidence type="ECO:0000313" key="1">
    <source>
        <dbReference type="EMBL" id="GFY61626.1"/>
    </source>
</evidence>
<protein>
    <submittedName>
        <fullName evidence="1">Uncharacterized protein</fullName>
    </submittedName>
</protein>
<accession>A0A8X7CCF8</accession>
<dbReference type="Proteomes" id="UP000886998">
    <property type="component" value="Unassembled WGS sequence"/>
</dbReference>
<proteinExistence type="predicted"/>
<keyword evidence="2" id="KW-1185">Reference proteome</keyword>
<name>A0A8X7CCF8_9ARAC</name>